<dbReference type="Pfam" id="PF01890">
    <property type="entry name" value="CbiG_C"/>
    <property type="match status" value="1"/>
</dbReference>
<sequence length="336" mass="34448">MIGIFAVDAELRKAAVDLGARLGPETVIGDGPIGQALQRLWGRLGAVVLFMPTGAAVRVIAPLLGSAETTPAIVCVNEFVVVLAGGSSGGGNALADRIAEVLDRTAVPSVGHDTTGDTALERVVAGLEASVDGDLAGCAAALLEGEPIRLLNPLELPLGPLPDNLGPTQVARWTVQIDDRVGDQGVGEVLRVVPRTLVVGLGASRGVSGDEVSSALSKLEWDFGLDLRAVRAFASIDLKAEERGVLQAIDDWSFWHGDGGAGEAPPRLLTYPAATLAQVPVPNPSDVVLAETGTPSVAEAAALHAATLLAGGQRVELVVPKIKGENVTVAAARIRP</sequence>
<dbReference type="GO" id="GO:0032259">
    <property type="term" value="P:methylation"/>
    <property type="evidence" value="ECO:0007669"/>
    <property type="project" value="UniProtKB-KW"/>
</dbReference>
<dbReference type="SUPFAM" id="SSF159664">
    <property type="entry name" value="CobE/GbiG C-terminal domain-like"/>
    <property type="match status" value="1"/>
</dbReference>
<comment type="caution">
    <text evidence="3">The sequence shown here is derived from an EMBL/GenBank/DDBJ whole genome shotgun (WGS) entry which is preliminary data.</text>
</comment>
<dbReference type="EC" id="2.1.1.131" evidence="3"/>
<proteinExistence type="predicted"/>
<evidence type="ECO:0000313" key="4">
    <source>
        <dbReference type="Proteomes" id="UP000517916"/>
    </source>
</evidence>
<dbReference type="Pfam" id="PF11760">
    <property type="entry name" value="CbiG_N"/>
    <property type="match status" value="1"/>
</dbReference>
<dbReference type="InterPro" id="IPR002750">
    <property type="entry name" value="CobE/GbiG_C"/>
</dbReference>
<keyword evidence="3" id="KW-0378">Hydrolase</keyword>
<feature type="domain" description="CobE/GbiG C-terminal" evidence="1">
    <location>
        <begin position="197"/>
        <end position="332"/>
    </location>
</feature>
<dbReference type="PANTHER" id="PTHR37477:SF1">
    <property type="entry name" value="COBALT-PRECORRIN-5A HYDROLASE"/>
    <property type="match status" value="1"/>
</dbReference>
<dbReference type="GO" id="GO:0043779">
    <property type="term" value="F:cobalt-precorrin-5A acetaldehyde-lyase activity"/>
    <property type="evidence" value="ECO:0007669"/>
    <property type="project" value="UniProtKB-EC"/>
</dbReference>
<organism evidence="3 4">
    <name type="scientific">Kutzneria viridogrisea</name>
    <dbReference type="NCBI Taxonomy" id="47990"/>
    <lineage>
        <taxon>Bacteria</taxon>
        <taxon>Bacillati</taxon>
        <taxon>Actinomycetota</taxon>
        <taxon>Actinomycetes</taxon>
        <taxon>Pseudonocardiales</taxon>
        <taxon>Pseudonocardiaceae</taxon>
        <taxon>Kutzneria</taxon>
    </lineage>
</organism>
<dbReference type="Gene3D" id="3.30.420.180">
    <property type="entry name" value="CobE/GbiG C-terminal domain"/>
    <property type="match status" value="1"/>
</dbReference>
<dbReference type="EMBL" id="JACJID010000002">
    <property type="protein sequence ID" value="MBA8925770.1"/>
    <property type="molecule type" value="Genomic_DNA"/>
</dbReference>
<gene>
    <name evidence="3" type="ORF">BC739_002969</name>
</gene>
<dbReference type="InterPro" id="IPR021744">
    <property type="entry name" value="CbiG_N"/>
</dbReference>
<dbReference type="InterPro" id="IPR052553">
    <property type="entry name" value="CbiG_hydrolase"/>
</dbReference>
<dbReference type="InterPro" id="IPR036518">
    <property type="entry name" value="CobE/GbiG_C_sf"/>
</dbReference>
<dbReference type="GO" id="GO:0030789">
    <property type="term" value="F:precorrin-3B C17-methyltransferase activity"/>
    <property type="evidence" value="ECO:0007669"/>
    <property type="project" value="UniProtKB-EC"/>
</dbReference>
<evidence type="ECO:0000313" key="3">
    <source>
        <dbReference type="EMBL" id="MBA8925770.1"/>
    </source>
</evidence>
<feature type="domain" description="Cobalamin synthesis G N-terminal" evidence="2">
    <location>
        <begin position="36"/>
        <end position="108"/>
    </location>
</feature>
<evidence type="ECO:0000259" key="1">
    <source>
        <dbReference type="Pfam" id="PF01890"/>
    </source>
</evidence>
<dbReference type="SUPFAM" id="SSF159672">
    <property type="entry name" value="CbiG N-terminal domain-like"/>
    <property type="match status" value="1"/>
</dbReference>
<dbReference type="InterPro" id="IPR038029">
    <property type="entry name" value="GbiG_N_sf"/>
</dbReference>
<dbReference type="Gene3D" id="3.40.50.11220">
    <property type="match status" value="1"/>
</dbReference>
<keyword evidence="3" id="KW-0808">Transferase</keyword>
<name>A0ABR6BG83_9PSEU</name>
<evidence type="ECO:0000259" key="2">
    <source>
        <dbReference type="Pfam" id="PF11760"/>
    </source>
</evidence>
<keyword evidence="3" id="KW-0489">Methyltransferase</keyword>
<accession>A0ABR6BG83</accession>
<dbReference type="RefSeq" id="WP_182837455.1">
    <property type="nucleotide sequence ID" value="NZ_BAAABQ010000059.1"/>
</dbReference>
<dbReference type="PANTHER" id="PTHR37477">
    <property type="entry name" value="COBALT-PRECORRIN-5A HYDROLASE"/>
    <property type="match status" value="1"/>
</dbReference>
<protein>
    <submittedName>
        <fullName evidence="3">Cobalt-precorrin 5A hydrolase/precorrin-3B C17-methyltransferase</fullName>
        <ecNumber evidence="3">2.1.1.131</ecNumber>
        <ecNumber evidence="3">3.7.1.12</ecNumber>
    </submittedName>
</protein>
<dbReference type="EC" id="3.7.1.12" evidence="3"/>
<keyword evidence="4" id="KW-1185">Reference proteome</keyword>
<reference evidence="3 4" key="1">
    <citation type="submission" date="2020-08" db="EMBL/GenBank/DDBJ databases">
        <title>Genomic Encyclopedia of Archaeal and Bacterial Type Strains, Phase II (KMG-II): from individual species to whole genera.</title>
        <authorList>
            <person name="Goeker M."/>
        </authorList>
    </citation>
    <scope>NUCLEOTIDE SEQUENCE [LARGE SCALE GENOMIC DNA]</scope>
    <source>
        <strain evidence="3 4">DSM 43850</strain>
    </source>
</reference>
<dbReference type="Proteomes" id="UP000517916">
    <property type="component" value="Unassembled WGS sequence"/>
</dbReference>